<name>A0AAP0PWF8_9MAGN</name>
<dbReference type="AlphaFoldDB" id="A0AAP0PWF8"/>
<evidence type="ECO:0000313" key="2">
    <source>
        <dbReference type="Proteomes" id="UP001419268"/>
    </source>
</evidence>
<keyword evidence="2" id="KW-1185">Reference proteome</keyword>
<dbReference type="Proteomes" id="UP001419268">
    <property type="component" value="Unassembled WGS sequence"/>
</dbReference>
<sequence>MTSCEDIGVGSSIDLKAHQRMLWMERTYERTRSEMWEQWESRGRSKAYVGHENSLKTLRISGRRWCIHPEHIRMFISHLILFCADLEA</sequence>
<organism evidence="1 2">
    <name type="scientific">Stephania cephalantha</name>
    <dbReference type="NCBI Taxonomy" id="152367"/>
    <lineage>
        <taxon>Eukaryota</taxon>
        <taxon>Viridiplantae</taxon>
        <taxon>Streptophyta</taxon>
        <taxon>Embryophyta</taxon>
        <taxon>Tracheophyta</taxon>
        <taxon>Spermatophyta</taxon>
        <taxon>Magnoliopsida</taxon>
        <taxon>Ranunculales</taxon>
        <taxon>Menispermaceae</taxon>
        <taxon>Menispermoideae</taxon>
        <taxon>Cissampelideae</taxon>
        <taxon>Stephania</taxon>
    </lineage>
</organism>
<comment type="caution">
    <text evidence="1">The sequence shown here is derived from an EMBL/GenBank/DDBJ whole genome shotgun (WGS) entry which is preliminary data.</text>
</comment>
<accession>A0AAP0PWF8</accession>
<evidence type="ECO:0000313" key="1">
    <source>
        <dbReference type="EMBL" id="KAK9157615.1"/>
    </source>
</evidence>
<gene>
    <name evidence="1" type="ORF">Scep_004189</name>
</gene>
<protein>
    <submittedName>
        <fullName evidence="1">Uncharacterized protein</fullName>
    </submittedName>
</protein>
<dbReference type="EMBL" id="JBBNAG010000002">
    <property type="protein sequence ID" value="KAK9157615.1"/>
    <property type="molecule type" value="Genomic_DNA"/>
</dbReference>
<proteinExistence type="predicted"/>
<reference evidence="1 2" key="1">
    <citation type="submission" date="2024-01" db="EMBL/GenBank/DDBJ databases">
        <title>Genome assemblies of Stephania.</title>
        <authorList>
            <person name="Yang L."/>
        </authorList>
    </citation>
    <scope>NUCLEOTIDE SEQUENCE [LARGE SCALE GENOMIC DNA]</scope>
    <source>
        <strain evidence="1">JXDWG</strain>
        <tissue evidence="1">Leaf</tissue>
    </source>
</reference>